<dbReference type="RefSeq" id="WP_095539133.1">
    <property type="nucleotide sequence ID" value="NZ_NSJB01000002.1"/>
</dbReference>
<organism evidence="1 2">
    <name type="scientific">Vandammella animalimorsus</name>
    <dbReference type="NCBI Taxonomy" id="2029117"/>
    <lineage>
        <taxon>Bacteria</taxon>
        <taxon>Pseudomonadati</taxon>
        <taxon>Pseudomonadota</taxon>
        <taxon>Betaproteobacteria</taxon>
        <taxon>Burkholderiales</taxon>
        <taxon>Comamonadaceae</taxon>
        <taxon>Vandammella</taxon>
    </lineage>
</organism>
<evidence type="ECO:0000313" key="1">
    <source>
        <dbReference type="EMBL" id="PAT37565.1"/>
    </source>
</evidence>
<dbReference type="SUPFAM" id="SSF52540">
    <property type="entry name" value="P-loop containing nucleoside triphosphate hydrolases"/>
    <property type="match status" value="1"/>
</dbReference>
<comment type="caution">
    <text evidence="1">The sequence shown here is derived from an EMBL/GenBank/DDBJ whole genome shotgun (WGS) entry which is preliminary data.</text>
</comment>
<name>A0A2A2AG83_9BURK</name>
<dbReference type="InterPro" id="IPR027417">
    <property type="entry name" value="P-loop_NTPase"/>
</dbReference>
<gene>
    <name evidence="1" type="ORF">CK625_04560</name>
</gene>
<reference evidence="1 2" key="1">
    <citation type="submission" date="2017-08" db="EMBL/GenBank/DDBJ databases">
        <title>WGS of Clinical strains of the CDC Group NO-1 linked to zoonotic infections in humans.</title>
        <authorList>
            <person name="Bernier A.-M."/>
            <person name="Bernard K."/>
        </authorList>
    </citation>
    <scope>NUCLEOTIDE SEQUENCE [LARGE SCALE GENOMIC DNA]</scope>
    <source>
        <strain evidence="1 2">NML00-0135</strain>
    </source>
</reference>
<protein>
    <submittedName>
        <fullName evidence="1">ATPase</fullName>
    </submittedName>
</protein>
<evidence type="ECO:0000313" key="2">
    <source>
        <dbReference type="Proteomes" id="UP000218054"/>
    </source>
</evidence>
<dbReference type="Gene3D" id="3.40.50.300">
    <property type="entry name" value="P-loop containing nucleotide triphosphate hydrolases"/>
    <property type="match status" value="1"/>
</dbReference>
<accession>A0A2A2AG83</accession>
<sequence>MLFPRSDYAKALADQLLSPSGLHTGVRSGVFLSNIRRVGKSTFLRNELVPELRQRGAIVIYVDLWADVNRAPLDLVLEAVRKELRALQTPGADMLKRLKGMGLGAAGLSLSFQLDTLGRQGGATLAQAMRELVHQARADVVLIVDEVQQAAGAAGNALMAALKAARDEVNGDPQAPGHFLFVGTGSHRSLMNDMATKPSHPFKGAVTATFEPLPQAYVQWKLNQLAADGVRLPSPEAAWRGFQTLGHRPEELERALGQFQAAPQGSDAEFDLICATLASTAADIEFARAGEIGGELGELVFTRIADGPEDGTRELYGQAALADYAAALGMAVEVKQVQNAVDALVAANLIARIGHGRFIISDPYVRSIWRQRNALTQALRAGQPMPVQRGGL</sequence>
<dbReference type="EMBL" id="NSJB01000002">
    <property type="protein sequence ID" value="PAT37565.1"/>
    <property type="molecule type" value="Genomic_DNA"/>
</dbReference>
<proteinExistence type="predicted"/>
<dbReference type="AlphaFoldDB" id="A0A2A2AG83"/>
<dbReference type="Proteomes" id="UP000218054">
    <property type="component" value="Unassembled WGS sequence"/>
</dbReference>
<keyword evidence="2" id="KW-1185">Reference proteome</keyword>